<gene>
    <name evidence="1" type="primary">NDC80</name>
    <name evidence="1" type="ORF">EV182_000958</name>
</gene>
<comment type="caution">
    <text evidence="1">The sequence shown here is derived from an EMBL/GenBank/DDBJ whole genome shotgun (WGS) entry which is preliminary data.</text>
</comment>
<evidence type="ECO:0000313" key="1">
    <source>
        <dbReference type="EMBL" id="KAJ1679962.1"/>
    </source>
</evidence>
<name>A0ACC1HXK8_9FUNG</name>
<protein>
    <submittedName>
        <fullName evidence="1">Kinetochore-associated Ndc80 complex subunit ndc80</fullName>
    </submittedName>
</protein>
<reference evidence="1" key="1">
    <citation type="submission" date="2022-06" db="EMBL/GenBank/DDBJ databases">
        <title>Phylogenomic reconstructions and comparative analyses of Kickxellomycotina fungi.</title>
        <authorList>
            <person name="Reynolds N.K."/>
            <person name="Stajich J.E."/>
            <person name="Barry K."/>
            <person name="Grigoriev I.V."/>
            <person name="Crous P."/>
            <person name="Smith M.E."/>
        </authorList>
    </citation>
    <scope>NUCLEOTIDE SEQUENCE</scope>
    <source>
        <strain evidence="1">RSA 2271</strain>
    </source>
</reference>
<sequence length="683" mass="77992">MNFRRRTTMIGPGGGNPQGSSIPQPSVLRPSRASLAPGTIYQQPPPSVMRTLKRVDRDALATPAVSRARQGANPGVGDAPMTQARNNLKFTAQTPMDRQNRVIQSAMRRQSMGINHLASAVKKKVQDVRPLRDANFKAEAQNAIADFLAEMGYPEVITPKTLKTPTQKDFKSIFQFVYSKIDPRYNYQGSFDNEVLEVLKSLRYPYVNNITKSHIHSAGSTHAWPTLLPMLMWLVELARYIQQVEAKDVENILSEGEDMNQYAERAFHEYLTKSYPLWLNGEDETPDLEAELAGQLDDKNEHVVKENEQIETKLKELETELHRLQSIESPLVQHEREKANLMSDKVKLSNYIHKIELKRQKLSDRVAYLRDLYGNAEKERAQLEAERDEVKAIVDSQEVSTQDVDRMQAEREQLYNTLEGIQLKIQEAEKSAWDQEMRVQRIQDSVENSVQEYMNRAFKLGLVSAGGGSGSGSAFVGMPDSGGQDGKGRKDSNAHDPLAELDIQLKVDYQTDDPTRLTSVDLRRQVRPALQRVREQQLDKLRKMQSEVLEVYERADQLGETKQELEEQIRELETKVQRKQQQYVDARELMMTENKSKMHQIEQLEADILAMRKEIQQSEINVQSMVARAEGEWDMVKRQSDQRRKTVSDEITGCTDEVAQMSNHVQQKLKELQELCASEAAQP</sequence>
<proteinExistence type="predicted"/>
<accession>A0ACC1HXK8</accession>
<dbReference type="EMBL" id="JAMZIH010000095">
    <property type="protein sequence ID" value="KAJ1679962.1"/>
    <property type="molecule type" value="Genomic_DNA"/>
</dbReference>
<dbReference type="Proteomes" id="UP001145114">
    <property type="component" value="Unassembled WGS sequence"/>
</dbReference>
<evidence type="ECO:0000313" key="2">
    <source>
        <dbReference type="Proteomes" id="UP001145114"/>
    </source>
</evidence>
<organism evidence="1 2">
    <name type="scientific">Spiromyces aspiralis</name>
    <dbReference type="NCBI Taxonomy" id="68401"/>
    <lineage>
        <taxon>Eukaryota</taxon>
        <taxon>Fungi</taxon>
        <taxon>Fungi incertae sedis</taxon>
        <taxon>Zoopagomycota</taxon>
        <taxon>Kickxellomycotina</taxon>
        <taxon>Kickxellomycetes</taxon>
        <taxon>Kickxellales</taxon>
        <taxon>Kickxellaceae</taxon>
        <taxon>Spiromyces</taxon>
    </lineage>
</organism>
<keyword evidence="2" id="KW-1185">Reference proteome</keyword>